<gene>
    <name evidence="1" type="ORF">YC6258_04891</name>
</gene>
<dbReference type="EMBL" id="CP007142">
    <property type="protein sequence ID" value="AJQ96923.1"/>
    <property type="molecule type" value="Genomic_DNA"/>
</dbReference>
<dbReference type="OrthoDB" id="6197013at2"/>
<dbReference type="InterPro" id="IPR036388">
    <property type="entry name" value="WH-like_DNA-bd_sf"/>
</dbReference>
<dbReference type="HOGENOM" id="CLU_2436675_0_0_6"/>
<dbReference type="Proteomes" id="UP000032266">
    <property type="component" value="Chromosome"/>
</dbReference>
<keyword evidence="2" id="KW-1185">Reference proteome</keyword>
<dbReference type="STRING" id="1445510.YC6258_04891"/>
<name>A0A0C5VUC6_9GAMM</name>
<evidence type="ECO:0000313" key="1">
    <source>
        <dbReference type="EMBL" id="AJQ96923.1"/>
    </source>
</evidence>
<evidence type="ECO:0008006" key="3">
    <source>
        <dbReference type="Google" id="ProtNLM"/>
    </source>
</evidence>
<accession>A0A0C5VUC6</accession>
<dbReference type="AlphaFoldDB" id="A0A0C5VUC6"/>
<reference evidence="1 2" key="1">
    <citation type="submission" date="2014-01" db="EMBL/GenBank/DDBJ databases">
        <title>Full genme sequencing of cellulolytic bacterium Gynuella sunshinyii YC6258T gen. nov., sp. nov.</title>
        <authorList>
            <person name="Khan H."/>
            <person name="Chung E.J."/>
            <person name="Chung Y.R."/>
        </authorList>
    </citation>
    <scope>NUCLEOTIDE SEQUENCE [LARGE SCALE GENOMIC DNA]</scope>
    <source>
        <strain evidence="1 2">YC6258</strain>
    </source>
</reference>
<organism evidence="1 2">
    <name type="scientific">Gynuella sunshinyii YC6258</name>
    <dbReference type="NCBI Taxonomy" id="1445510"/>
    <lineage>
        <taxon>Bacteria</taxon>
        <taxon>Pseudomonadati</taxon>
        <taxon>Pseudomonadota</taxon>
        <taxon>Gammaproteobacteria</taxon>
        <taxon>Oceanospirillales</taxon>
        <taxon>Saccharospirillaceae</taxon>
        <taxon>Gynuella</taxon>
    </lineage>
</organism>
<dbReference type="Gene3D" id="1.10.10.10">
    <property type="entry name" value="Winged helix-like DNA-binding domain superfamily/Winged helix DNA-binding domain"/>
    <property type="match status" value="1"/>
</dbReference>
<sequence>MADADLTVRDIHSREFKRVLPVIVALERIERPTVAGLASSTGLTERELESRFKQLQSNYQVVIERSRNDGCLTVKNWGIIVRHQSSSQEV</sequence>
<protein>
    <recommendedName>
        <fullName evidence="3">Transcriptional regulator</fullName>
    </recommendedName>
</protein>
<dbReference type="KEGG" id="gsn:YC6258_04891"/>
<dbReference type="RefSeq" id="WP_044618817.1">
    <property type="nucleotide sequence ID" value="NZ_CP007142.1"/>
</dbReference>
<proteinExistence type="predicted"/>
<evidence type="ECO:0000313" key="2">
    <source>
        <dbReference type="Proteomes" id="UP000032266"/>
    </source>
</evidence>